<evidence type="ECO:0000259" key="2">
    <source>
        <dbReference type="Pfam" id="PF14237"/>
    </source>
</evidence>
<reference evidence="3 4" key="1">
    <citation type="submission" date="2021-06" db="EMBL/GenBank/DDBJ databases">
        <title>Complete genome of Haloferula helveola possessing various polysaccharide degrading enzymes.</title>
        <authorList>
            <person name="Takami H."/>
            <person name="Huang C."/>
            <person name="Hamasaki K."/>
        </authorList>
    </citation>
    <scope>NUCLEOTIDE SEQUENCE [LARGE SCALE GENOMIC DNA]</scope>
    <source>
        <strain evidence="3 4">CN-1</strain>
    </source>
</reference>
<feature type="transmembrane region" description="Helical" evidence="1">
    <location>
        <begin position="200"/>
        <end position="221"/>
    </location>
</feature>
<dbReference type="RefSeq" id="WP_338690228.1">
    <property type="nucleotide sequence ID" value="NZ_AP024702.1"/>
</dbReference>
<evidence type="ECO:0000313" key="3">
    <source>
        <dbReference type="EMBL" id="BCX47818.1"/>
    </source>
</evidence>
<sequence>MAEESRWFYLSEDQQLGPISQRDLQLLAGGGSITPETLLWCDGLAEWIPASNVEGLFPPPRSAGPRLLFGAEAVAAPAPVATAAVAPAAWTPTVAQAAPPGTDYPSPPPGKVRFGWFVGLASFLMLMPPATVSLLSFVSKEAGDLLFLLAMMGALPILGLFIGGLMLLAFGVFKGLKMVALYKAWNSLAAGGIRRPPGMMVGFLFIPLFGFYWMFFAYFGLAREWKRIRATYPNLSAGPELSEGMALAHCVTTGLFWGSTLLFILTDLDNVGDIFGIFLCLPLFLTSIVELIYLHGLCRMVNFMGRLHDLKPRPSGLFRLS</sequence>
<feature type="transmembrane region" description="Helical" evidence="1">
    <location>
        <begin position="145"/>
        <end position="173"/>
    </location>
</feature>
<dbReference type="Proteomes" id="UP001374893">
    <property type="component" value="Chromosome"/>
</dbReference>
<protein>
    <recommendedName>
        <fullName evidence="2">GYF domain-containing protein</fullName>
    </recommendedName>
</protein>
<name>A0ABM7RJQ2_9BACT</name>
<keyword evidence="1" id="KW-0472">Membrane</keyword>
<organism evidence="3 4">
    <name type="scientific">Haloferula helveola</name>
    <dbReference type="NCBI Taxonomy" id="490095"/>
    <lineage>
        <taxon>Bacteria</taxon>
        <taxon>Pseudomonadati</taxon>
        <taxon>Verrucomicrobiota</taxon>
        <taxon>Verrucomicrobiia</taxon>
        <taxon>Verrucomicrobiales</taxon>
        <taxon>Verrucomicrobiaceae</taxon>
        <taxon>Haloferula</taxon>
    </lineage>
</organism>
<gene>
    <name evidence="3" type="ORF">HAHE_17260</name>
</gene>
<accession>A0ABM7RJQ2</accession>
<dbReference type="EMBL" id="AP024702">
    <property type="protein sequence ID" value="BCX47818.1"/>
    <property type="molecule type" value="Genomic_DNA"/>
</dbReference>
<proteinExistence type="predicted"/>
<feature type="transmembrane region" description="Helical" evidence="1">
    <location>
        <begin position="114"/>
        <end position="138"/>
    </location>
</feature>
<feature type="transmembrane region" description="Helical" evidence="1">
    <location>
        <begin position="274"/>
        <end position="294"/>
    </location>
</feature>
<feature type="transmembrane region" description="Helical" evidence="1">
    <location>
        <begin position="246"/>
        <end position="268"/>
    </location>
</feature>
<dbReference type="InterPro" id="IPR025640">
    <property type="entry name" value="GYF_2"/>
</dbReference>
<evidence type="ECO:0000256" key="1">
    <source>
        <dbReference type="SAM" id="Phobius"/>
    </source>
</evidence>
<feature type="domain" description="GYF" evidence="2">
    <location>
        <begin position="7"/>
        <end position="56"/>
    </location>
</feature>
<dbReference type="Pfam" id="PF14237">
    <property type="entry name" value="GYF_2"/>
    <property type="match status" value="1"/>
</dbReference>
<keyword evidence="4" id="KW-1185">Reference proteome</keyword>
<keyword evidence="1" id="KW-0812">Transmembrane</keyword>
<keyword evidence="1" id="KW-1133">Transmembrane helix</keyword>
<evidence type="ECO:0000313" key="4">
    <source>
        <dbReference type="Proteomes" id="UP001374893"/>
    </source>
</evidence>